<dbReference type="EMBL" id="FQZP01000042">
    <property type="protein sequence ID" value="SHJ32945.1"/>
    <property type="molecule type" value="Genomic_DNA"/>
</dbReference>
<gene>
    <name evidence="1" type="ORF">SAMN05444373_104213</name>
</gene>
<sequence>MLEGYKVMLERFVGPTRIMICGNTLQVDDYSRYNWTVFDPAQKKANHEAAFPLKLEEAFALGAELI</sequence>
<dbReference type="Proteomes" id="UP000324781">
    <property type="component" value="Unassembled WGS sequence"/>
</dbReference>
<name>A0A1M6IEU4_9FIRM</name>
<organism evidence="1 2">
    <name type="scientific">Thermoclostridium caenicola</name>
    <dbReference type="NCBI Taxonomy" id="659425"/>
    <lineage>
        <taxon>Bacteria</taxon>
        <taxon>Bacillati</taxon>
        <taxon>Bacillota</taxon>
        <taxon>Clostridia</taxon>
        <taxon>Eubacteriales</taxon>
        <taxon>Oscillospiraceae</taxon>
        <taxon>Thermoclostridium</taxon>
    </lineage>
</organism>
<proteinExistence type="predicted"/>
<evidence type="ECO:0000313" key="2">
    <source>
        <dbReference type="Proteomes" id="UP000324781"/>
    </source>
</evidence>
<dbReference type="AlphaFoldDB" id="A0A1M6IEU4"/>
<keyword evidence="2" id="KW-1185">Reference proteome</keyword>
<protein>
    <submittedName>
        <fullName evidence="1">Uncharacterized protein</fullName>
    </submittedName>
</protein>
<reference evidence="1 2" key="1">
    <citation type="submission" date="2016-11" db="EMBL/GenBank/DDBJ databases">
        <authorList>
            <person name="Varghese N."/>
            <person name="Submissions S."/>
        </authorList>
    </citation>
    <scope>NUCLEOTIDE SEQUENCE [LARGE SCALE GENOMIC DNA]</scope>
    <source>
        <strain evidence="1 2">DSM 19027</strain>
    </source>
</reference>
<accession>A0A1M6IEU4</accession>
<evidence type="ECO:0000313" key="1">
    <source>
        <dbReference type="EMBL" id="SHJ32945.1"/>
    </source>
</evidence>
<dbReference type="RefSeq" id="WP_243133261.1">
    <property type="nucleotide sequence ID" value="NZ_FQZP01000042.1"/>
</dbReference>